<feature type="transmembrane region" description="Helical" evidence="7">
    <location>
        <begin position="29"/>
        <end position="47"/>
    </location>
</feature>
<keyword evidence="4 7" id="KW-0812">Transmembrane</keyword>
<sequence length="87" mass="9413">MWLLSWIIIGLIMGAIARAVLPGRANGGWFVSLIIGIVGAIVGGFIGRNVFNANPNDHFFSLATWFWAFIGALIVLAVWGALSRKKT</sequence>
<evidence type="ECO:0000256" key="2">
    <source>
        <dbReference type="ARBA" id="ARBA00011006"/>
    </source>
</evidence>
<keyword evidence="9" id="KW-1185">Reference proteome</keyword>
<dbReference type="AlphaFoldDB" id="A0A1G6GRE3"/>
<evidence type="ECO:0000256" key="3">
    <source>
        <dbReference type="ARBA" id="ARBA00022475"/>
    </source>
</evidence>
<evidence type="ECO:0000256" key="7">
    <source>
        <dbReference type="SAM" id="Phobius"/>
    </source>
</evidence>
<evidence type="ECO:0000256" key="4">
    <source>
        <dbReference type="ARBA" id="ARBA00022692"/>
    </source>
</evidence>
<dbReference type="PANTHER" id="PTHR33884:SF3">
    <property type="entry name" value="UPF0410 PROTEIN YMGE"/>
    <property type="match status" value="1"/>
</dbReference>
<dbReference type="PANTHER" id="PTHR33884">
    <property type="entry name" value="UPF0410 PROTEIN YMGE"/>
    <property type="match status" value="1"/>
</dbReference>
<keyword evidence="5 7" id="KW-1133">Transmembrane helix</keyword>
<accession>A0A1G6GRE3</accession>
<evidence type="ECO:0000256" key="1">
    <source>
        <dbReference type="ARBA" id="ARBA00004651"/>
    </source>
</evidence>
<evidence type="ECO:0000256" key="6">
    <source>
        <dbReference type="ARBA" id="ARBA00023136"/>
    </source>
</evidence>
<dbReference type="STRING" id="1814289.SAMN05216410_0381"/>
<proteinExistence type="inferred from homology"/>
<comment type="subcellular location">
    <subcellularLocation>
        <location evidence="1">Cell membrane</location>
        <topology evidence="1">Multi-pass membrane protein</topology>
    </subcellularLocation>
</comment>
<organism evidence="8 9">
    <name type="scientific">Sanguibacter gelidistatuariae</name>
    <dbReference type="NCBI Taxonomy" id="1814289"/>
    <lineage>
        <taxon>Bacteria</taxon>
        <taxon>Bacillati</taxon>
        <taxon>Actinomycetota</taxon>
        <taxon>Actinomycetes</taxon>
        <taxon>Micrococcales</taxon>
        <taxon>Sanguibacteraceae</taxon>
        <taxon>Sanguibacter</taxon>
    </lineage>
</organism>
<gene>
    <name evidence="8" type="ORF">SAMN05216410_0381</name>
</gene>
<feature type="transmembrane region" description="Helical" evidence="7">
    <location>
        <begin position="59"/>
        <end position="82"/>
    </location>
</feature>
<dbReference type="GO" id="GO:0005886">
    <property type="term" value="C:plasma membrane"/>
    <property type="evidence" value="ECO:0007669"/>
    <property type="project" value="UniProtKB-SubCell"/>
</dbReference>
<dbReference type="Proteomes" id="UP000199039">
    <property type="component" value="Unassembled WGS sequence"/>
</dbReference>
<name>A0A1G6GRE3_9MICO</name>
<keyword evidence="3" id="KW-1003">Cell membrane</keyword>
<dbReference type="Pfam" id="PF04226">
    <property type="entry name" value="Transgly_assoc"/>
    <property type="match status" value="1"/>
</dbReference>
<dbReference type="OrthoDB" id="4568405at2"/>
<dbReference type="EMBL" id="FMYH01000001">
    <property type="protein sequence ID" value="SDB84305.1"/>
    <property type="molecule type" value="Genomic_DNA"/>
</dbReference>
<evidence type="ECO:0000313" key="8">
    <source>
        <dbReference type="EMBL" id="SDB84305.1"/>
    </source>
</evidence>
<protein>
    <submittedName>
        <fullName evidence="8">Uncharacterized membrane protein YeaQ/YmgE, transglycosylase-associated protein family</fullName>
    </submittedName>
</protein>
<dbReference type="InterPro" id="IPR007341">
    <property type="entry name" value="Transgly_assoc"/>
</dbReference>
<dbReference type="RefSeq" id="WP_093180383.1">
    <property type="nucleotide sequence ID" value="NZ_FMYH01000001.1"/>
</dbReference>
<keyword evidence="6 7" id="KW-0472">Membrane</keyword>
<evidence type="ECO:0000313" key="9">
    <source>
        <dbReference type="Proteomes" id="UP000199039"/>
    </source>
</evidence>
<comment type="similarity">
    <text evidence="2">Belongs to the UPF0410 family.</text>
</comment>
<evidence type="ECO:0000256" key="5">
    <source>
        <dbReference type="ARBA" id="ARBA00022989"/>
    </source>
</evidence>
<reference evidence="8 9" key="1">
    <citation type="submission" date="2016-09" db="EMBL/GenBank/DDBJ databases">
        <authorList>
            <person name="Capua I."/>
            <person name="De Benedictis P."/>
            <person name="Joannis T."/>
            <person name="Lombin L.H."/>
            <person name="Cattoli G."/>
        </authorList>
    </citation>
    <scope>NUCLEOTIDE SEQUENCE [LARGE SCALE GENOMIC DNA]</scope>
    <source>
        <strain evidence="8 9">ISLP-3</strain>
    </source>
</reference>